<protein>
    <submittedName>
        <fullName evidence="1">Uncharacterized protein</fullName>
    </submittedName>
</protein>
<organism evidence="1 2">
    <name type="scientific">Carnegiea gigantea</name>
    <dbReference type="NCBI Taxonomy" id="171969"/>
    <lineage>
        <taxon>Eukaryota</taxon>
        <taxon>Viridiplantae</taxon>
        <taxon>Streptophyta</taxon>
        <taxon>Embryophyta</taxon>
        <taxon>Tracheophyta</taxon>
        <taxon>Spermatophyta</taxon>
        <taxon>Magnoliopsida</taxon>
        <taxon>eudicotyledons</taxon>
        <taxon>Gunneridae</taxon>
        <taxon>Pentapetalae</taxon>
        <taxon>Caryophyllales</taxon>
        <taxon>Cactineae</taxon>
        <taxon>Cactaceae</taxon>
        <taxon>Cactoideae</taxon>
        <taxon>Echinocereeae</taxon>
        <taxon>Carnegiea</taxon>
    </lineage>
</organism>
<dbReference type="AlphaFoldDB" id="A0A9Q1QME1"/>
<evidence type="ECO:0000313" key="1">
    <source>
        <dbReference type="EMBL" id="KAJ8447149.1"/>
    </source>
</evidence>
<sequence length="175" mass="19682">MTQNSDTPWAHIFRDKYYRGVGDLHNASARGNSSTTWRGIVEHLPMLWKGVGSAVADGQNTMFWSQLWVSSQPSKDLALQPIPSNKHSTKVADYWDEDRGWRWEELSDYLPPNTLKEIASFELAQDTGIKDDKQSPMACGDSWSTQVVIVERLIETVRAKDARRESGGVEEAAGQ</sequence>
<proteinExistence type="predicted"/>
<name>A0A9Q1QME1_9CARY</name>
<accession>A0A9Q1QME1</accession>
<comment type="caution">
    <text evidence="1">The sequence shown here is derived from an EMBL/GenBank/DDBJ whole genome shotgun (WGS) entry which is preliminary data.</text>
</comment>
<gene>
    <name evidence="1" type="ORF">Cgig2_022878</name>
</gene>
<dbReference type="EMBL" id="JAKOGI010000041">
    <property type="protein sequence ID" value="KAJ8447149.1"/>
    <property type="molecule type" value="Genomic_DNA"/>
</dbReference>
<evidence type="ECO:0000313" key="2">
    <source>
        <dbReference type="Proteomes" id="UP001153076"/>
    </source>
</evidence>
<dbReference type="Proteomes" id="UP001153076">
    <property type="component" value="Unassembled WGS sequence"/>
</dbReference>
<reference evidence="1" key="1">
    <citation type="submission" date="2022-04" db="EMBL/GenBank/DDBJ databases">
        <title>Carnegiea gigantea Genome sequencing and assembly v2.</title>
        <authorList>
            <person name="Copetti D."/>
            <person name="Sanderson M.J."/>
            <person name="Burquez A."/>
            <person name="Wojciechowski M.F."/>
        </authorList>
    </citation>
    <scope>NUCLEOTIDE SEQUENCE</scope>
    <source>
        <strain evidence="1">SGP5-SGP5p</strain>
        <tissue evidence="1">Aerial part</tissue>
    </source>
</reference>
<keyword evidence="2" id="KW-1185">Reference proteome</keyword>